<organism evidence="2">
    <name type="scientific">Fusarium clavum</name>
    <dbReference type="NCBI Taxonomy" id="2594811"/>
    <lineage>
        <taxon>Eukaryota</taxon>
        <taxon>Fungi</taxon>
        <taxon>Dikarya</taxon>
        <taxon>Ascomycota</taxon>
        <taxon>Pezizomycotina</taxon>
        <taxon>Sordariomycetes</taxon>
        <taxon>Hypocreomycetidae</taxon>
        <taxon>Hypocreales</taxon>
        <taxon>Nectriaceae</taxon>
        <taxon>Fusarium</taxon>
        <taxon>Fusarium incarnatum-equiseti species complex</taxon>
    </lineage>
</organism>
<protein>
    <submittedName>
        <fullName evidence="2">WGS project CBMI000000000 data, contig CS3069_c001517</fullName>
    </submittedName>
</protein>
<name>A0A090MBT4_9HYPO</name>
<accession>A0A090MBT4</accession>
<dbReference type="AlphaFoldDB" id="A0A090MBT4"/>
<comment type="caution">
    <text evidence="2">The sequence shown here is derived from an EMBL/GenBank/DDBJ whole genome shotgun (WGS) entry which is preliminary data.</text>
</comment>
<feature type="signal peptide" evidence="1">
    <location>
        <begin position="1"/>
        <end position="26"/>
    </location>
</feature>
<dbReference type="EMBL" id="CBMI010001515">
    <property type="protein sequence ID" value="CEG04559.1"/>
    <property type="molecule type" value="Genomic_DNA"/>
</dbReference>
<proteinExistence type="predicted"/>
<gene>
    <name evidence="2" type="ORF">BN850_0061780</name>
</gene>
<keyword evidence="1" id="KW-0732">Signal</keyword>
<feature type="chain" id="PRO_5001860428" evidence="1">
    <location>
        <begin position="27"/>
        <end position="97"/>
    </location>
</feature>
<evidence type="ECO:0000256" key="1">
    <source>
        <dbReference type="SAM" id="SignalP"/>
    </source>
</evidence>
<sequence>MSLQWRVSGGLIVWWACVCSLVSVSGKVKLEILVSIRGNTSLNDVIDEGATWSNVVAGKVGRAIAMSAAERDIGRGTCSIEFKTSRGGFGCIQKQIV</sequence>
<evidence type="ECO:0000313" key="2">
    <source>
        <dbReference type="EMBL" id="CEG04559.1"/>
    </source>
</evidence>
<reference evidence="2" key="1">
    <citation type="submission" date="2013-05" db="EMBL/GenBank/DDBJ databases">
        <title>Draft genome sequences of six wheat associated Fusarium spp. isolates.</title>
        <authorList>
            <person name="Moolhuijzen P.M."/>
            <person name="Manners J.M."/>
            <person name="Wilcox S."/>
            <person name="Bellgard M.I."/>
            <person name="Gardiner D.M."/>
        </authorList>
    </citation>
    <scope>NUCLEOTIDE SEQUENCE</scope>
    <source>
        <strain evidence="2">CS3069</strain>
    </source>
</reference>